<dbReference type="EMBL" id="JABBWK010000035">
    <property type="protein sequence ID" value="KAG1899069.1"/>
    <property type="molecule type" value="Genomic_DNA"/>
</dbReference>
<accession>A0AAD4HKS0</accession>
<feature type="compositionally biased region" description="Polar residues" evidence="1">
    <location>
        <begin position="1"/>
        <end position="10"/>
    </location>
</feature>
<comment type="caution">
    <text evidence="2">The sequence shown here is derived from an EMBL/GenBank/DDBJ whole genome shotgun (WGS) entry which is preliminary data.</text>
</comment>
<dbReference type="RefSeq" id="XP_041224645.1">
    <property type="nucleotide sequence ID" value="XM_041377107.1"/>
</dbReference>
<keyword evidence="3" id="KW-1185">Reference proteome</keyword>
<proteinExistence type="predicted"/>
<dbReference type="Proteomes" id="UP001195769">
    <property type="component" value="Unassembled WGS sequence"/>
</dbReference>
<name>A0AAD4HKS0_9AGAM</name>
<feature type="region of interest" description="Disordered" evidence="1">
    <location>
        <begin position="1"/>
        <end position="69"/>
    </location>
</feature>
<dbReference type="GeneID" id="64671405"/>
<dbReference type="AlphaFoldDB" id="A0AAD4HKS0"/>
<protein>
    <submittedName>
        <fullName evidence="2">Uncharacterized protein</fullName>
    </submittedName>
</protein>
<feature type="compositionally biased region" description="Polar residues" evidence="1">
    <location>
        <begin position="39"/>
        <end position="55"/>
    </location>
</feature>
<evidence type="ECO:0000313" key="2">
    <source>
        <dbReference type="EMBL" id="KAG1899069.1"/>
    </source>
</evidence>
<organism evidence="2 3">
    <name type="scientific">Suillus fuscotomentosus</name>
    <dbReference type="NCBI Taxonomy" id="1912939"/>
    <lineage>
        <taxon>Eukaryota</taxon>
        <taxon>Fungi</taxon>
        <taxon>Dikarya</taxon>
        <taxon>Basidiomycota</taxon>
        <taxon>Agaricomycotina</taxon>
        <taxon>Agaricomycetes</taxon>
        <taxon>Agaricomycetidae</taxon>
        <taxon>Boletales</taxon>
        <taxon>Suillineae</taxon>
        <taxon>Suillaceae</taxon>
        <taxon>Suillus</taxon>
    </lineage>
</organism>
<evidence type="ECO:0000256" key="1">
    <source>
        <dbReference type="SAM" id="MobiDB-lite"/>
    </source>
</evidence>
<reference evidence="2" key="1">
    <citation type="journal article" date="2020" name="New Phytol.">
        <title>Comparative genomics reveals dynamic genome evolution in host specialist ectomycorrhizal fungi.</title>
        <authorList>
            <person name="Lofgren L.A."/>
            <person name="Nguyen N.H."/>
            <person name="Vilgalys R."/>
            <person name="Ruytinx J."/>
            <person name="Liao H.L."/>
            <person name="Branco S."/>
            <person name="Kuo A."/>
            <person name="LaButti K."/>
            <person name="Lipzen A."/>
            <person name="Andreopoulos W."/>
            <person name="Pangilinan J."/>
            <person name="Riley R."/>
            <person name="Hundley H."/>
            <person name="Na H."/>
            <person name="Barry K."/>
            <person name="Grigoriev I.V."/>
            <person name="Stajich J.E."/>
            <person name="Kennedy P.G."/>
        </authorList>
    </citation>
    <scope>NUCLEOTIDE SEQUENCE</scope>
    <source>
        <strain evidence="2">FC203</strain>
    </source>
</reference>
<evidence type="ECO:0000313" key="3">
    <source>
        <dbReference type="Proteomes" id="UP001195769"/>
    </source>
</evidence>
<feature type="compositionally biased region" description="Basic and acidic residues" evidence="1">
    <location>
        <begin position="56"/>
        <end position="69"/>
    </location>
</feature>
<sequence>MECQPESSGGDSEGIEDVMKSLTMHSHKASCSGLRGRSPATSHRPSASGSNTRSASESRKRPHDLGAEVTKKLTDASDSLLLHMQDKSDSKASSKRMKFDYAKFSKELKAREAHAEHEHDARRFIATHSHERAMSEDKTRQLELEIRLEEAKYRHLAMERFGRDGTTDDDAN</sequence>
<gene>
    <name evidence="2" type="ORF">F5891DRAFT_981460</name>
</gene>